<keyword evidence="5" id="KW-0560">Oxidoreductase</keyword>
<comment type="similarity">
    <text evidence="2">Belongs to the HIBADH-related family. 3-hydroxyisobutyrate dehydrogenase subfamily.</text>
</comment>
<dbReference type="GO" id="GO:0051287">
    <property type="term" value="F:NAD binding"/>
    <property type="evidence" value="ECO:0007669"/>
    <property type="project" value="InterPro"/>
</dbReference>
<dbReference type="InterPro" id="IPR006115">
    <property type="entry name" value="6PGDH_NADP-bd"/>
</dbReference>
<dbReference type="GO" id="GO:0050661">
    <property type="term" value="F:NADP binding"/>
    <property type="evidence" value="ECO:0007669"/>
    <property type="project" value="InterPro"/>
</dbReference>
<evidence type="ECO:0000313" key="11">
    <source>
        <dbReference type="EMBL" id="OMH81570.1"/>
    </source>
</evidence>
<evidence type="ECO:0000256" key="7">
    <source>
        <dbReference type="ARBA" id="ARBA00049197"/>
    </source>
</evidence>
<comment type="pathway">
    <text evidence="1">Amino-acid degradation; L-valine degradation.</text>
</comment>
<evidence type="ECO:0000256" key="8">
    <source>
        <dbReference type="PIRSR" id="PIRSR000103-1"/>
    </source>
</evidence>
<name>A0A1R1PKS7_ZANCU</name>
<sequence>MFKKTENPMVIYDINKEATGRFLKQTNNSNRVKEAASLSKLSEECEVIITMLPEPQHVKAAYSEIVSGLEKKGGRRTLCIDSSTIDTFTSQQVSKQVEDVGAKGKGGAMIPIDAPVSGGIMGAEAATLTFMVGSRNEEEFELAKEVLQHMGKNVLRCGGLGSGQTVKICNNMLLGATMVATSEAMNLGVKLGVDRKLLAKIINVSSGRCWSSEVGNPCPNSIEGANVPSNREYSGGFATKLMLKDMNLSLLAAKKAGCTTIMSALATQMYLHGCSENNGLASKDFSSVYKIISGEK</sequence>
<evidence type="ECO:0000256" key="5">
    <source>
        <dbReference type="ARBA" id="ARBA00023002"/>
    </source>
</evidence>
<evidence type="ECO:0000256" key="1">
    <source>
        <dbReference type="ARBA" id="ARBA00005109"/>
    </source>
</evidence>
<reference evidence="12" key="1">
    <citation type="submission" date="2017-01" db="EMBL/GenBank/DDBJ databases">
        <authorList>
            <person name="Wang Y."/>
            <person name="White M."/>
            <person name="Kvist S."/>
            <person name="Moncalvo J.-M."/>
        </authorList>
    </citation>
    <scope>NUCLEOTIDE SEQUENCE [LARGE SCALE GENOMIC DNA]</scope>
    <source>
        <strain evidence="12">COL-18-3</strain>
    </source>
</reference>
<dbReference type="SUPFAM" id="SSF51735">
    <property type="entry name" value="NAD(P)-binding Rossmann-fold domains"/>
    <property type="match status" value="1"/>
</dbReference>
<dbReference type="OrthoDB" id="435038at2759"/>
<dbReference type="PANTHER" id="PTHR22981:SF7">
    <property type="entry name" value="3-HYDROXYISOBUTYRATE DEHYDROGENASE, MITOCHONDRIAL"/>
    <property type="match status" value="1"/>
</dbReference>
<dbReference type="FunFam" id="1.10.1040.10:FF:000006">
    <property type="entry name" value="3-hydroxyisobutyrate dehydrogenase"/>
    <property type="match status" value="1"/>
</dbReference>
<dbReference type="GO" id="GO:0008442">
    <property type="term" value="F:3-hydroxyisobutyrate dehydrogenase activity"/>
    <property type="evidence" value="ECO:0007669"/>
    <property type="project" value="UniProtKB-EC"/>
</dbReference>
<feature type="domain" description="6-phosphogluconate dehydrogenase NADP-binding" evidence="9">
    <location>
        <begin position="4"/>
        <end position="157"/>
    </location>
</feature>
<evidence type="ECO:0000313" key="12">
    <source>
        <dbReference type="Proteomes" id="UP000188320"/>
    </source>
</evidence>
<dbReference type="EMBL" id="LSSK01000866">
    <property type="protein sequence ID" value="OMH81570.1"/>
    <property type="molecule type" value="Genomic_DNA"/>
</dbReference>
<organism evidence="11 12">
    <name type="scientific">Zancudomyces culisetae</name>
    <name type="common">Gut fungus</name>
    <name type="synonym">Smittium culisetae</name>
    <dbReference type="NCBI Taxonomy" id="1213189"/>
    <lineage>
        <taxon>Eukaryota</taxon>
        <taxon>Fungi</taxon>
        <taxon>Fungi incertae sedis</taxon>
        <taxon>Zoopagomycota</taxon>
        <taxon>Kickxellomycotina</taxon>
        <taxon>Harpellomycetes</taxon>
        <taxon>Harpellales</taxon>
        <taxon>Legeriomycetaceae</taxon>
        <taxon>Zancudomyces</taxon>
    </lineage>
</organism>
<keyword evidence="12" id="KW-1185">Reference proteome</keyword>
<evidence type="ECO:0000259" key="10">
    <source>
        <dbReference type="Pfam" id="PF14833"/>
    </source>
</evidence>
<evidence type="ECO:0000259" key="9">
    <source>
        <dbReference type="Pfam" id="PF03446"/>
    </source>
</evidence>
<dbReference type="GO" id="GO:0006574">
    <property type="term" value="P:L-valine catabolic process"/>
    <property type="evidence" value="ECO:0007669"/>
    <property type="project" value="TreeGrafter"/>
</dbReference>
<dbReference type="Gene3D" id="1.10.1040.10">
    <property type="entry name" value="N-(1-d-carboxylethyl)-l-norvaline Dehydrogenase, domain 2"/>
    <property type="match status" value="1"/>
</dbReference>
<dbReference type="Gene3D" id="3.40.50.720">
    <property type="entry name" value="NAD(P)-binding Rossmann-like Domain"/>
    <property type="match status" value="1"/>
</dbReference>
<dbReference type="Pfam" id="PF03446">
    <property type="entry name" value="NAD_binding_2"/>
    <property type="match status" value="1"/>
</dbReference>
<dbReference type="EC" id="1.1.1.31" evidence="3"/>
<dbReference type="Pfam" id="PF14833">
    <property type="entry name" value="NAD_binding_11"/>
    <property type="match status" value="1"/>
</dbReference>
<proteinExistence type="inferred from homology"/>
<keyword evidence="6" id="KW-0520">NAD</keyword>
<dbReference type="Proteomes" id="UP000188320">
    <property type="component" value="Unassembled WGS sequence"/>
</dbReference>
<dbReference type="AlphaFoldDB" id="A0A1R1PKS7"/>
<dbReference type="InterPro" id="IPR036291">
    <property type="entry name" value="NAD(P)-bd_dom_sf"/>
</dbReference>
<evidence type="ECO:0000256" key="6">
    <source>
        <dbReference type="ARBA" id="ARBA00023027"/>
    </source>
</evidence>
<evidence type="ECO:0000256" key="3">
    <source>
        <dbReference type="ARBA" id="ARBA00012991"/>
    </source>
</evidence>
<evidence type="ECO:0000256" key="4">
    <source>
        <dbReference type="ARBA" id="ARBA00022456"/>
    </source>
</evidence>
<dbReference type="SUPFAM" id="SSF48179">
    <property type="entry name" value="6-phosphogluconate dehydrogenase C-terminal domain-like"/>
    <property type="match status" value="1"/>
</dbReference>
<dbReference type="InterPro" id="IPR013328">
    <property type="entry name" value="6PGD_dom2"/>
</dbReference>
<comment type="catalytic activity">
    <reaction evidence="7">
        <text>3-hydroxy-2-methylpropanoate + NAD(+) = 2-methyl-3-oxopropanoate + NADH + H(+)</text>
        <dbReference type="Rhea" id="RHEA:17681"/>
        <dbReference type="ChEBI" id="CHEBI:11805"/>
        <dbReference type="ChEBI" id="CHEBI:15378"/>
        <dbReference type="ChEBI" id="CHEBI:57540"/>
        <dbReference type="ChEBI" id="CHEBI:57700"/>
        <dbReference type="ChEBI" id="CHEBI:57945"/>
        <dbReference type="EC" id="1.1.1.31"/>
    </reaction>
</comment>
<dbReference type="PANTHER" id="PTHR22981">
    <property type="entry name" value="3-HYDROXYISOBUTYRATE DEHYDROGENASE-RELATED"/>
    <property type="match status" value="1"/>
</dbReference>
<dbReference type="PIRSF" id="PIRSF000103">
    <property type="entry name" value="HIBADH"/>
    <property type="match status" value="1"/>
</dbReference>
<feature type="domain" description="3-hydroxyisobutyrate dehydrogenase-like NAD-binding" evidence="10">
    <location>
        <begin position="161"/>
        <end position="291"/>
    </location>
</feature>
<dbReference type="InterPro" id="IPR008927">
    <property type="entry name" value="6-PGluconate_DH-like_C_sf"/>
</dbReference>
<dbReference type="InterPro" id="IPR029154">
    <property type="entry name" value="HIBADH-like_NADP-bd"/>
</dbReference>
<accession>A0A1R1PKS7</accession>
<dbReference type="GO" id="GO:0005739">
    <property type="term" value="C:mitochondrion"/>
    <property type="evidence" value="ECO:0007669"/>
    <property type="project" value="TreeGrafter"/>
</dbReference>
<comment type="caution">
    <text evidence="11">The sequence shown here is derived from an EMBL/GenBank/DDBJ whole genome shotgun (WGS) entry which is preliminary data.</text>
</comment>
<gene>
    <name evidence="11" type="ORF">AX774_g4961</name>
</gene>
<feature type="active site" evidence="8">
    <location>
        <position position="167"/>
    </location>
</feature>
<evidence type="ECO:0000256" key="2">
    <source>
        <dbReference type="ARBA" id="ARBA00006013"/>
    </source>
</evidence>
<keyword evidence="4" id="KW-0101">Branched-chain amino acid catabolism</keyword>
<protein>
    <recommendedName>
        <fullName evidence="3">3-hydroxyisobutyrate dehydrogenase</fullName>
        <ecNumber evidence="3">1.1.1.31</ecNumber>
    </recommendedName>
</protein>
<dbReference type="InterPro" id="IPR015815">
    <property type="entry name" value="HIBADH-related"/>
</dbReference>